<keyword evidence="1" id="KW-0808">Transferase</keyword>
<feature type="transmembrane region" description="Helical" evidence="3">
    <location>
        <begin position="40"/>
        <end position="58"/>
    </location>
</feature>
<feature type="region of interest" description="Disordered" evidence="2">
    <location>
        <begin position="1"/>
        <end position="22"/>
    </location>
</feature>
<feature type="transmembrane region" description="Helical" evidence="3">
    <location>
        <begin position="347"/>
        <end position="368"/>
    </location>
</feature>
<dbReference type="SUPFAM" id="SSF53448">
    <property type="entry name" value="Nucleotide-diphospho-sugar transferases"/>
    <property type="match status" value="1"/>
</dbReference>
<keyword evidence="3" id="KW-0472">Membrane</keyword>
<dbReference type="InterPro" id="IPR029044">
    <property type="entry name" value="Nucleotide-diphossugar_trans"/>
</dbReference>
<keyword evidence="3" id="KW-0812">Transmembrane</keyword>
<organism evidence="4 5">
    <name type="scientific">Discostella pseudostelligera</name>
    <dbReference type="NCBI Taxonomy" id="259834"/>
    <lineage>
        <taxon>Eukaryota</taxon>
        <taxon>Sar</taxon>
        <taxon>Stramenopiles</taxon>
        <taxon>Ochrophyta</taxon>
        <taxon>Bacillariophyta</taxon>
        <taxon>Coscinodiscophyceae</taxon>
        <taxon>Thalassiosirophycidae</taxon>
        <taxon>Stephanodiscales</taxon>
        <taxon>Stephanodiscaceae</taxon>
        <taxon>Discostella</taxon>
    </lineage>
</organism>
<evidence type="ECO:0000313" key="4">
    <source>
        <dbReference type="EMBL" id="KAL3762358.1"/>
    </source>
</evidence>
<dbReference type="Proteomes" id="UP001530293">
    <property type="component" value="Unassembled WGS sequence"/>
</dbReference>
<dbReference type="PANTHER" id="PTHR32385">
    <property type="entry name" value="MANNOSYL PHOSPHORYLINOSITOL CERAMIDE SYNTHASE"/>
    <property type="match status" value="1"/>
</dbReference>
<dbReference type="GO" id="GO:0006688">
    <property type="term" value="P:glycosphingolipid biosynthetic process"/>
    <property type="evidence" value="ECO:0007669"/>
    <property type="project" value="UniProtKB-ARBA"/>
</dbReference>
<keyword evidence="3" id="KW-1133">Transmembrane helix</keyword>
<dbReference type="EMBL" id="JALLBG020000136">
    <property type="protein sequence ID" value="KAL3762358.1"/>
    <property type="molecule type" value="Genomic_DNA"/>
</dbReference>
<comment type="caution">
    <text evidence="4">The sequence shown here is derived from an EMBL/GenBank/DDBJ whole genome shotgun (WGS) entry which is preliminary data.</text>
</comment>
<reference evidence="4 5" key="1">
    <citation type="submission" date="2024-10" db="EMBL/GenBank/DDBJ databases">
        <title>Updated reference genomes for cyclostephanoid diatoms.</title>
        <authorList>
            <person name="Roberts W.R."/>
            <person name="Alverson A.J."/>
        </authorList>
    </citation>
    <scope>NUCLEOTIDE SEQUENCE [LARGE SCALE GENOMIC DNA]</scope>
    <source>
        <strain evidence="4 5">AJA232-27</strain>
    </source>
</reference>
<dbReference type="InterPro" id="IPR007577">
    <property type="entry name" value="GlycoTrfase_DXD_sugar-bd_CS"/>
</dbReference>
<proteinExistence type="predicted"/>
<evidence type="ECO:0000313" key="5">
    <source>
        <dbReference type="Proteomes" id="UP001530293"/>
    </source>
</evidence>
<accession>A0ABD3MEY6</accession>
<name>A0ABD3MEY6_9STRA</name>
<evidence type="ECO:0008006" key="6">
    <source>
        <dbReference type="Google" id="ProtNLM"/>
    </source>
</evidence>
<sequence length="459" mass="52657">MVEHQPTNGRARYNHLATQPPGKMKVQQQQHHLQRMKSKFTFTTFIYISGIFLVFSKIQSGCKARLPASANAATSSFRVDELFPIILPPNNNSNIINSKIYDESSSSSSIQQQKSSTSRIPHIIHQSYKSFSTLPSHWADGPTAWQTLHPHYTYKFWSDGDNRLLIQQHYAWFLSTYDAYPTPIQRADAARYFAILHYGGIYADMDIVPIRNVESLLNILDHPQHANKEMIVAETYNLGLTNALFAAIPNSTILSQFVQELPCHTRPLHGLEWLVPHFAVLLSTGPTRLWIYLNQYRSRIVTIPPVLWGQCHQCLQQSAVCTPQLGSFFETRKGGSWHKWDTRIMNFIFCHVQFCIWGVVCALSWMYVKWCRLRQNSCNYCCRRMHTGCEGGASANGVVVGEDSLPQHNDDVVKKRKKWWTTSTSMIACTFDNIFIRIRVLLAQHRLPIFCGVIFILVF</sequence>
<dbReference type="Pfam" id="PF04488">
    <property type="entry name" value="Gly_transf_sug"/>
    <property type="match status" value="1"/>
</dbReference>
<dbReference type="PANTHER" id="PTHR32385:SF22">
    <property type="entry name" value="MANNOSYL PHOSPHORYLINOSITOL CERAMIDE SYNTHASE SUR1"/>
    <property type="match status" value="1"/>
</dbReference>
<dbReference type="GO" id="GO:0006673">
    <property type="term" value="P:inositol phosphoceramide metabolic process"/>
    <property type="evidence" value="ECO:0007669"/>
    <property type="project" value="UniProtKB-ARBA"/>
</dbReference>
<dbReference type="GO" id="GO:0016740">
    <property type="term" value="F:transferase activity"/>
    <property type="evidence" value="ECO:0007669"/>
    <property type="project" value="UniProtKB-KW"/>
</dbReference>
<dbReference type="Gene3D" id="3.90.550.20">
    <property type="match status" value="1"/>
</dbReference>
<dbReference type="AlphaFoldDB" id="A0ABD3MEY6"/>
<gene>
    <name evidence="4" type="ORF">ACHAWU_003863</name>
</gene>
<evidence type="ECO:0000256" key="2">
    <source>
        <dbReference type="SAM" id="MobiDB-lite"/>
    </source>
</evidence>
<dbReference type="GO" id="GO:0016020">
    <property type="term" value="C:membrane"/>
    <property type="evidence" value="ECO:0007669"/>
    <property type="project" value="GOC"/>
</dbReference>
<evidence type="ECO:0000256" key="3">
    <source>
        <dbReference type="SAM" id="Phobius"/>
    </source>
</evidence>
<keyword evidence="5" id="KW-1185">Reference proteome</keyword>
<evidence type="ECO:0000256" key="1">
    <source>
        <dbReference type="ARBA" id="ARBA00022679"/>
    </source>
</evidence>
<dbReference type="InterPro" id="IPR051706">
    <property type="entry name" value="Glycosyltransferase_domain"/>
</dbReference>
<protein>
    <recommendedName>
        <fullName evidence="6">Mannosyl phosphorylinositol ceramide synthase SUR1</fullName>
    </recommendedName>
</protein>